<protein>
    <recommendedName>
        <fullName evidence="1">DUF6879 domain-containing protein</fullName>
    </recommendedName>
</protein>
<reference evidence="3" key="1">
    <citation type="journal article" date="2019" name="Int. J. Syst. Evol. Microbiol.">
        <title>The Global Catalogue of Microorganisms (GCM) 10K type strain sequencing project: providing services to taxonomists for standard genome sequencing and annotation.</title>
        <authorList>
            <consortium name="The Broad Institute Genomics Platform"/>
            <consortium name="The Broad Institute Genome Sequencing Center for Infectious Disease"/>
            <person name="Wu L."/>
            <person name="Ma J."/>
        </authorList>
    </citation>
    <scope>NUCLEOTIDE SEQUENCE [LARGE SCALE GENOMIC DNA]</scope>
    <source>
        <strain evidence="3">JCM 18302</strain>
    </source>
</reference>
<dbReference type="Pfam" id="PF21806">
    <property type="entry name" value="DUF6879"/>
    <property type="match status" value="1"/>
</dbReference>
<dbReference type="EMBL" id="BAABJO010000008">
    <property type="protein sequence ID" value="GAA5119885.1"/>
    <property type="molecule type" value="Genomic_DNA"/>
</dbReference>
<evidence type="ECO:0000259" key="1">
    <source>
        <dbReference type="Pfam" id="PF21806"/>
    </source>
</evidence>
<gene>
    <name evidence="2" type="ORF">GCM10023320_26390</name>
</gene>
<dbReference type="RefSeq" id="WP_345605262.1">
    <property type="nucleotide sequence ID" value="NZ_BAABJO010000008.1"/>
</dbReference>
<accession>A0ABP9NH45</accession>
<evidence type="ECO:0000313" key="2">
    <source>
        <dbReference type="EMBL" id="GAA5119885.1"/>
    </source>
</evidence>
<keyword evidence="3" id="KW-1185">Reference proteome</keyword>
<proteinExistence type="predicted"/>
<comment type="caution">
    <text evidence="2">The sequence shown here is derived from an EMBL/GenBank/DDBJ whole genome shotgun (WGS) entry which is preliminary data.</text>
</comment>
<dbReference type="InterPro" id="IPR049244">
    <property type="entry name" value="DUF6879"/>
</dbReference>
<organism evidence="2 3">
    <name type="scientific">Pseudonocardia adelaidensis</name>
    <dbReference type="NCBI Taxonomy" id="648754"/>
    <lineage>
        <taxon>Bacteria</taxon>
        <taxon>Bacillati</taxon>
        <taxon>Actinomycetota</taxon>
        <taxon>Actinomycetes</taxon>
        <taxon>Pseudonocardiales</taxon>
        <taxon>Pseudonocardiaceae</taxon>
        <taxon>Pseudonocardia</taxon>
    </lineage>
</organism>
<sequence>MVTRLAPDRASTATPTPVVDVIGEQAFGGPRQRCKHLTRDMLRLETLGYYDPDAPGFDAWRRGDRQPDWAARQPWLDRVRNDSAAGITRRRVRVVRGPLTEYERYECQWGYIPLVEHGEDIRIVDLTDTPFPLAPAGDFSVFDDVHVIRMDYDPAGVFRGAWVVAERDVPFYAALRDLLWHVAEPFAVWWARHPEHHREGAYPT</sequence>
<feature type="domain" description="DUF6879" evidence="1">
    <location>
        <begin position="33"/>
        <end position="190"/>
    </location>
</feature>
<name>A0ABP9NH45_9PSEU</name>
<evidence type="ECO:0000313" key="3">
    <source>
        <dbReference type="Proteomes" id="UP001500804"/>
    </source>
</evidence>
<dbReference type="Proteomes" id="UP001500804">
    <property type="component" value="Unassembled WGS sequence"/>
</dbReference>